<dbReference type="PANTHER" id="PTHR43861">
    <property type="entry name" value="TRANS-ACONITATE 2-METHYLTRANSFERASE-RELATED"/>
    <property type="match status" value="1"/>
</dbReference>
<dbReference type="Gene3D" id="6.20.50.110">
    <property type="entry name" value="Methyltransferase, zinc-binding domain"/>
    <property type="match status" value="1"/>
</dbReference>
<evidence type="ECO:0000313" key="4">
    <source>
        <dbReference type="Proteomes" id="UP000034889"/>
    </source>
</evidence>
<feature type="domain" description="C-methyltransferase" evidence="2">
    <location>
        <begin position="248"/>
        <end position="405"/>
    </location>
</feature>
<dbReference type="Proteomes" id="UP000034889">
    <property type="component" value="Unassembled WGS sequence"/>
</dbReference>
<evidence type="ECO:0000259" key="1">
    <source>
        <dbReference type="Pfam" id="PF08421"/>
    </source>
</evidence>
<keyword evidence="3" id="KW-0489">Methyltransferase</keyword>
<organism evidence="3 4">
    <name type="scientific">Candidatus Giovannonibacteria bacterium GW2011_GWC2_44_8</name>
    <dbReference type="NCBI Taxonomy" id="1618657"/>
    <lineage>
        <taxon>Bacteria</taxon>
        <taxon>Candidatus Giovannoniibacteriota</taxon>
    </lineage>
</organism>
<dbReference type="InterPro" id="IPR013691">
    <property type="entry name" value="MeTrfase_14"/>
</dbReference>
<dbReference type="Pfam" id="PF08421">
    <property type="entry name" value="Methyltransf_13"/>
    <property type="match status" value="1"/>
</dbReference>
<accession>A0A0G1K1F0</accession>
<dbReference type="Gene3D" id="6.10.250.3100">
    <property type="match status" value="1"/>
</dbReference>
<dbReference type="Pfam" id="PF08484">
    <property type="entry name" value="Methyltransf_14"/>
    <property type="match status" value="1"/>
</dbReference>
<name>A0A0G1K1F0_9BACT</name>
<dbReference type="InterPro" id="IPR038576">
    <property type="entry name" value="Methyltransf_Zn-bd_dom_put_sf"/>
</dbReference>
<dbReference type="InterPro" id="IPR029063">
    <property type="entry name" value="SAM-dependent_MTases_sf"/>
</dbReference>
<dbReference type="SUPFAM" id="SSF53335">
    <property type="entry name" value="S-adenosyl-L-methionine-dependent methyltransferases"/>
    <property type="match status" value="1"/>
</dbReference>
<dbReference type="PATRIC" id="fig|1618657.3.peg.435"/>
<proteinExistence type="predicted"/>
<dbReference type="Gene3D" id="3.40.50.720">
    <property type="entry name" value="NAD(P)-binding Rossmann-like Domain"/>
    <property type="match status" value="1"/>
</dbReference>
<dbReference type="PANTHER" id="PTHR43861:SF5">
    <property type="entry name" value="BLL5978 PROTEIN"/>
    <property type="match status" value="1"/>
</dbReference>
<sequence length="410" mass="46311">MEVISCRICQSRNLQNIIDLGFHPPSDAFLTSEELKKPEISHPLRVLLCDKCGLWQLDYVVDPEILYQRSYPYESSTTRTGRKHFHDMAKEICDKYETPKGSLAVDIGSNVGVLLQGFETVGMKTLGVDPAFDMARIANQNGILTIADFFTRDLSKKIAKQYGKAHAITATNVVAHINDIHNLVSGVKNLLAPTGVFVIEAPYLVDLVQKNEYDTIYHEHLSYLSVKPLVGLFKSHDMELIDAEKQNIHGGTMRYFIAHKGKYKVSPVIKKLIAAENKFGMYDINFLKKTFVKAVEKQRADLVELLMKLKKEGARIVGVSAPAKGNTLLNYCKIDNQYLDYISEKAEIKIGLHTPGTHIKIESDKRLMKDMPDYALILAWNFADEIMGNLKEFKKKNGRFIIPIPKPIII</sequence>
<keyword evidence="3" id="KW-0808">Transferase</keyword>
<dbReference type="Gene3D" id="3.40.50.150">
    <property type="entry name" value="Vaccinia Virus protein VP39"/>
    <property type="match status" value="1"/>
</dbReference>
<gene>
    <name evidence="3" type="ORF">UW74_C0041G0003</name>
</gene>
<dbReference type="InterPro" id="IPR013630">
    <property type="entry name" value="Methyltransf_Zn-bd_dom_put"/>
</dbReference>
<feature type="domain" description="Methyltransferase putative zinc binding" evidence="1">
    <location>
        <begin position="6"/>
        <end position="67"/>
    </location>
</feature>
<dbReference type="Pfam" id="PF13489">
    <property type="entry name" value="Methyltransf_23"/>
    <property type="match status" value="1"/>
</dbReference>
<reference evidence="3 4" key="1">
    <citation type="journal article" date="2015" name="Nature">
        <title>rRNA introns, odd ribosomes, and small enigmatic genomes across a large radiation of phyla.</title>
        <authorList>
            <person name="Brown C.T."/>
            <person name="Hug L.A."/>
            <person name="Thomas B.C."/>
            <person name="Sharon I."/>
            <person name="Castelle C.J."/>
            <person name="Singh A."/>
            <person name="Wilkins M.J."/>
            <person name="Williams K.H."/>
            <person name="Banfield J.F."/>
        </authorList>
    </citation>
    <scope>NUCLEOTIDE SEQUENCE [LARGE SCALE GENOMIC DNA]</scope>
</reference>
<dbReference type="GO" id="GO:0032259">
    <property type="term" value="P:methylation"/>
    <property type="evidence" value="ECO:0007669"/>
    <property type="project" value="UniProtKB-KW"/>
</dbReference>
<comment type="caution">
    <text evidence="3">The sequence shown here is derived from an EMBL/GenBank/DDBJ whole genome shotgun (WGS) entry which is preliminary data.</text>
</comment>
<evidence type="ECO:0000259" key="2">
    <source>
        <dbReference type="Pfam" id="PF08484"/>
    </source>
</evidence>
<dbReference type="GO" id="GO:0008168">
    <property type="term" value="F:methyltransferase activity"/>
    <property type="evidence" value="ECO:0007669"/>
    <property type="project" value="UniProtKB-KW"/>
</dbReference>
<dbReference type="EMBL" id="LCJM01000041">
    <property type="protein sequence ID" value="KKT77455.1"/>
    <property type="molecule type" value="Genomic_DNA"/>
</dbReference>
<evidence type="ECO:0000313" key="3">
    <source>
        <dbReference type="EMBL" id="KKT77455.1"/>
    </source>
</evidence>
<dbReference type="AlphaFoldDB" id="A0A0G1K1F0"/>
<protein>
    <submittedName>
        <fullName evidence="3">C-methyltransferase</fullName>
    </submittedName>
</protein>